<gene>
    <name evidence="1" type="ORF">IAC76_07630</name>
</gene>
<dbReference type="AlphaFoldDB" id="A0A9D9H0N6"/>
<accession>A0A9D9H0N6</accession>
<organism evidence="1 2">
    <name type="scientific">Candidatus Scatousia excrementipullorum</name>
    <dbReference type="NCBI Taxonomy" id="2840936"/>
    <lineage>
        <taxon>Bacteria</taxon>
        <taxon>Candidatus Scatousia</taxon>
    </lineage>
</organism>
<name>A0A9D9H0N6_9BACT</name>
<reference evidence="1" key="1">
    <citation type="submission" date="2020-10" db="EMBL/GenBank/DDBJ databases">
        <authorList>
            <person name="Gilroy R."/>
        </authorList>
    </citation>
    <scope>NUCLEOTIDE SEQUENCE</scope>
    <source>
        <strain evidence="1">10192</strain>
    </source>
</reference>
<sequence>MRLVEKLKEYENQYMFIRWATGGEYGKLVYAGEDFIQFDVINVDTMEYSETVLIHSPLILEVAIGGVDIARIVAELSSRISSD</sequence>
<protein>
    <submittedName>
        <fullName evidence="1">Uncharacterized protein</fullName>
    </submittedName>
</protein>
<evidence type="ECO:0000313" key="2">
    <source>
        <dbReference type="Proteomes" id="UP000823632"/>
    </source>
</evidence>
<dbReference type="EMBL" id="JADIND010000169">
    <property type="protein sequence ID" value="MBO8431242.1"/>
    <property type="molecule type" value="Genomic_DNA"/>
</dbReference>
<evidence type="ECO:0000313" key="1">
    <source>
        <dbReference type="EMBL" id="MBO8431242.1"/>
    </source>
</evidence>
<comment type="caution">
    <text evidence="1">The sequence shown here is derived from an EMBL/GenBank/DDBJ whole genome shotgun (WGS) entry which is preliminary data.</text>
</comment>
<dbReference type="Proteomes" id="UP000823632">
    <property type="component" value="Unassembled WGS sequence"/>
</dbReference>
<proteinExistence type="predicted"/>
<reference evidence="1" key="2">
    <citation type="journal article" date="2021" name="PeerJ">
        <title>Extensive microbial diversity within the chicken gut microbiome revealed by metagenomics and culture.</title>
        <authorList>
            <person name="Gilroy R."/>
            <person name="Ravi A."/>
            <person name="Getino M."/>
            <person name="Pursley I."/>
            <person name="Horton D.L."/>
            <person name="Alikhan N.F."/>
            <person name="Baker D."/>
            <person name="Gharbi K."/>
            <person name="Hall N."/>
            <person name="Watson M."/>
            <person name="Adriaenssens E.M."/>
            <person name="Foster-Nyarko E."/>
            <person name="Jarju S."/>
            <person name="Secka A."/>
            <person name="Antonio M."/>
            <person name="Oren A."/>
            <person name="Chaudhuri R.R."/>
            <person name="La Ragione R."/>
            <person name="Hildebrand F."/>
            <person name="Pallen M.J."/>
        </authorList>
    </citation>
    <scope>NUCLEOTIDE SEQUENCE</scope>
    <source>
        <strain evidence="1">10192</strain>
    </source>
</reference>